<feature type="transmembrane region" description="Helical" evidence="8">
    <location>
        <begin position="347"/>
        <end position="366"/>
    </location>
</feature>
<dbReference type="RefSeq" id="WP_311788220.1">
    <property type="nucleotide sequence ID" value="NZ_JALDYY010000014.1"/>
</dbReference>
<comment type="caution">
    <text evidence="10">The sequence shown here is derived from an EMBL/GenBank/DDBJ whole genome shotgun (WGS) entry which is preliminary data.</text>
</comment>
<keyword evidence="6 8" id="KW-1133">Transmembrane helix</keyword>
<evidence type="ECO:0000256" key="4">
    <source>
        <dbReference type="ARBA" id="ARBA00022519"/>
    </source>
</evidence>
<dbReference type="Proteomes" id="UP001161580">
    <property type="component" value="Unassembled WGS sequence"/>
</dbReference>
<gene>
    <name evidence="10" type="ORF">MRS75_19655</name>
</gene>
<name>A0AAE3U5A5_9HYPH</name>
<dbReference type="Pfam" id="PF12832">
    <property type="entry name" value="MFS_1_like"/>
    <property type="match status" value="1"/>
</dbReference>
<dbReference type="GO" id="GO:0005886">
    <property type="term" value="C:plasma membrane"/>
    <property type="evidence" value="ECO:0007669"/>
    <property type="project" value="UniProtKB-SubCell"/>
</dbReference>
<dbReference type="GO" id="GO:0030395">
    <property type="term" value="F:lactose binding"/>
    <property type="evidence" value="ECO:0007669"/>
    <property type="project" value="TreeGrafter"/>
</dbReference>
<keyword evidence="7 8" id="KW-0472">Membrane</keyword>
<dbReference type="AlphaFoldDB" id="A0AAE3U5A5"/>
<dbReference type="Gene3D" id="1.20.1250.20">
    <property type="entry name" value="MFS general substrate transporter like domains"/>
    <property type="match status" value="2"/>
</dbReference>
<evidence type="ECO:0000256" key="5">
    <source>
        <dbReference type="ARBA" id="ARBA00022692"/>
    </source>
</evidence>
<dbReference type="SUPFAM" id="SSF103473">
    <property type="entry name" value="MFS general substrate transporter"/>
    <property type="match status" value="1"/>
</dbReference>
<dbReference type="NCBIfam" id="NF037955">
    <property type="entry name" value="mfs"/>
    <property type="match status" value="1"/>
</dbReference>
<keyword evidence="3" id="KW-1003">Cell membrane</keyword>
<dbReference type="InterPro" id="IPR026032">
    <property type="entry name" value="HcaT-like"/>
</dbReference>
<accession>A0AAE3U5A5</accession>
<dbReference type="PANTHER" id="PTHR23522:SF10">
    <property type="entry name" value="3-PHENYLPROPIONIC ACID TRANSPORTER-RELATED"/>
    <property type="match status" value="1"/>
</dbReference>
<dbReference type="PANTHER" id="PTHR23522">
    <property type="entry name" value="BLL5896 PROTEIN"/>
    <property type="match status" value="1"/>
</dbReference>
<reference evidence="10" key="1">
    <citation type="submission" date="2022-03" db="EMBL/GenBank/DDBJ databases">
        <title>Fererhizobium litorale gen. nov., sp. nov., isolated from sandy sediments of the Sea of Japan seashore.</title>
        <authorList>
            <person name="Romanenko L."/>
            <person name="Kurilenko V."/>
            <person name="Otstavnykh N."/>
            <person name="Svetashev V."/>
            <person name="Tekutyeva L."/>
            <person name="Isaeva M."/>
            <person name="Mikhailov V."/>
        </authorList>
    </citation>
    <scope>NUCLEOTIDE SEQUENCE</scope>
    <source>
        <strain evidence="10">KMM 9576</strain>
    </source>
</reference>
<organism evidence="10 11">
    <name type="scientific">Ferirhizobium litorale</name>
    <dbReference type="NCBI Taxonomy" id="2927786"/>
    <lineage>
        <taxon>Bacteria</taxon>
        <taxon>Pseudomonadati</taxon>
        <taxon>Pseudomonadota</taxon>
        <taxon>Alphaproteobacteria</taxon>
        <taxon>Hyphomicrobiales</taxon>
        <taxon>Rhizobiaceae</taxon>
        <taxon>Ferirhizobium</taxon>
    </lineage>
</organism>
<comment type="subcellular location">
    <subcellularLocation>
        <location evidence="1">Cell inner membrane</location>
        <topology evidence="1">Multi-pass membrane protein</topology>
    </subcellularLocation>
</comment>
<evidence type="ECO:0000256" key="1">
    <source>
        <dbReference type="ARBA" id="ARBA00004429"/>
    </source>
</evidence>
<evidence type="ECO:0000256" key="6">
    <source>
        <dbReference type="ARBA" id="ARBA00022989"/>
    </source>
</evidence>
<dbReference type="PIRSF" id="PIRSF004925">
    <property type="entry name" value="HcaT"/>
    <property type="match status" value="1"/>
</dbReference>
<feature type="transmembrane region" description="Helical" evidence="8">
    <location>
        <begin position="279"/>
        <end position="299"/>
    </location>
</feature>
<feature type="transmembrane region" description="Helical" evidence="8">
    <location>
        <begin position="53"/>
        <end position="72"/>
    </location>
</feature>
<evidence type="ECO:0000256" key="3">
    <source>
        <dbReference type="ARBA" id="ARBA00022475"/>
    </source>
</evidence>
<evidence type="ECO:0000313" key="10">
    <source>
        <dbReference type="EMBL" id="MDI7924283.1"/>
    </source>
</evidence>
<feature type="transmembrane region" description="Helical" evidence="8">
    <location>
        <begin position="84"/>
        <end position="106"/>
    </location>
</feature>
<evidence type="ECO:0000313" key="11">
    <source>
        <dbReference type="Proteomes" id="UP001161580"/>
    </source>
</evidence>
<evidence type="ECO:0000256" key="7">
    <source>
        <dbReference type="ARBA" id="ARBA00023136"/>
    </source>
</evidence>
<feature type="transmembrane region" description="Helical" evidence="8">
    <location>
        <begin position="170"/>
        <end position="189"/>
    </location>
</feature>
<feature type="transmembrane region" description="Helical" evidence="8">
    <location>
        <begin position="21"/>
        <end position="41"/>
    </location>
</feature>
<dbReference type="InterPro" id="IPR024989">
    <property type="entry name" value="MFS_assoc_dom"/>
</dbReference>
<protein>
    <submittedName>
        <fullName evidence="10">MFS transporter</fullName>
    </submittedName>
</protein>
<proteinExistence type="predicted"/>
<sequence>MIPASMPPSSDDVPRWFPQRSALAFSAPMIVNGIALPFFPVWLATLNLDDREIGTILAVPMFVRIIVAPLVAMLADRLKERATVLIWSGGLSLLTALALFVSHGFWPVLIVYALQGATYAPYMPVTEAILVNGVRRWGYDYGRMRMWGSLAFILSTLVGGYLIGLWGGKVVLPAMVFGFILTVTMGFLAPRVGKSIVTTLDAERENPSTRRSALRRRDLQVVMIGSSLVQASHAMQYAFSSIYWEKLGFSGGAVGILWSAGVLAEVVAFYFSQPLARRFTAWTLIRLGATVAVCRWILFPLATDMLGFLLLQCLHAFTFAFCHMGIQRLIVRAVREEQEASAQGAYFFYNGLFMAISTVASGFIHTRLGLSGYYTMSVVALSGLACVIAAFYLQPQRAASGGNTSESR</sequence>
<feature type="transmembrane region" description="Helical" evidence="8">
    <location>
        <begin position="146"/>
        <end position="164"/>
    </location>
</feature>
<keyword evidence="2" id="KW-0813">Transport</keyword>
<feature type="transmembrane region" description="Helical" evidence="8">
    <location>
        <begin position="219"/>
        <end position="239"/>
    </location>
</feature>
<keyword evidence="4" id="KW-0997">Cell inner membrane</keyword>
<feature type="transmembrane region" description="Helical" evidence="8">
    <location>
        <begin position="112"/>
        <end position="134"/>
    </location>
</feature>
<evidence type="ECO:0000256" key="8">
    <source>
        <dbReference type="SAM" id="Phobius"/>
    </source>
</evidence>
<dbReference type="InterPro" id="IPR036259">
    <property type="entry name" value="MFS_trans_sf"/>
</dbReference>
<dbReference type="EMBL" id="JALDYZ010000013">
    <property type="protein sequence ID" value="MDI7924283.1"/>
    <property type="molecule type" value="Genomic_DNA"/>
</dbReference>
<feature type="transmembrane region" description="Helical" evidence="8">
    <location>
        <begin position="251"/>
        <end position="272"/>
    </location>
</feature>
<feature type="transmembrane region" description="Helical" evidence="8">
    <location>
        <begin position="372"/>
        <end position="393"/>
    </location>
</feature>
<keyword evidence="11" id="KW-1185">Reference proteome</keyword>
<evidence type="ECO:0000259" key="9">
    <source>
        <dbReference type="Pfam" id="PF12832"/>
    </source>
</evidence>
<feature type="transmembrane region" description="Helical" evidence="8">
    <location>
        <begin position="305"/>
        <end position="326"/>
    </location>
</feature>
<feature type="domain" description="Major facilitator superfamily associated" evidence="9">
    <location>
        <begin position="33"/>
        <end position="366"/>
    </location>
</feature>
<dbReference type="GO" id="GO:0015528">
    <property type="term" value="F:lactose:proton symporter activity"/>
    <property type="evidence" value="ECO:0007669"/>
    <property type="project" value="TreeGrafter"/>
</dbReference>
<evidence type="ECO:0000256" key="2">
    <source>
        <dbReference type="ARBA" id="ARBA00022448"/>
    </source>
</evidence>
<keyword evidence="5 8" id="KW-0812">Transmembrane</keyword>